<sequence>MRTVKAGDHTTSILRKLDHFGDNPGALAAWQYAPAQLPSSPALVVVLHGCTQTAAGYDAGSGWSALAEDYGFVVLFPEQVRQNNANLCFNWFDIADTRRDQGEAMSIRQMIAAMVAKYDVDEQRIYITGLSP</sequence>
<dbReference type="GO" id="GO:0016787">
    <property type="term" value="F:hydrolase activity"/>
    <property type="evidence" value="ECO:0007669"/>
    <property type="project" value="UniProtKB-KW"/>
</dbReference>
<dbReference type="EMBL" id="WXFA01000007">
    <property type="protein sequence ID" value="MBM3091835.1"/>
    <property type="molecule type" value="Genomic_DNA"/>
</dbReference>
<dbReference type="AlphaFoldDB" id="A0AAW4FNE7"/>
<evidence type="ECO:0000313" key="3">
    <source>
        <dbReference type="EMBL" id="MBM3091835.1"/>
    </source>
</evidence>
<dbReference type="GO" id="GO:0005576">
    <property type="term" value="C:extracellular region"/>
    <property type="evidence" value="ECO:0007669"/>
    <property type="project" value="InterPro"/>
</dbReference>
<proteinExistence type="predicted"/>
<keyword evidence="4" id="KW-1185">Reference proteome</keyword>
<keyword evidence="1" id="KW-0732">Signal</keyword>
<dbReference type="Gene3D" id="3.40.50.1820">
    <property type="entry name" value="alpha/beta hydrolase"/>
    <property type="match status" value="1"/>
</dbReference>
<gene>
    <name evidence="3" type="ORF">GFB56_13525</name>
</gene>
<evidence type="ECO:0000256" key="1">
    <source>
        <dbReference type="ARBA" id="ARBA00022729"/>
    </source>
</evidence>
<dbReference type="InterPro" id="IPR010126">
    <property type="entry name" value="Esterase_phb"/>
</dbReference>
<dbReference type="PANTHER" id="PTHR43037">
    <property type="entry name" value="UNNAMED PRODUCT-RELATED"/>
    <property type="match status" value="1"/>
</dbReference>
<organism evidence="3 4">
    <name type="scientific">Ensifer canadensis</name>
    <dbReference type="NCBI Taxonomy" id="555315"/>
    <lineage>
        <taxon>Bacteria</taxon>
        <taxon>Pseudomonadati</taxon>
        <taxon>Pseudomonadota</taxon>
        <taxon>Alphaproteobacteria</taxon>
        <taxon>Hyphomicrobiales</taxon>
        <taxon>Rhizobiaceae</taxon>
        <taxon>Sinorhizobium/Ensifer group</taxon>
        <taxon>Ensifer</taxon>
    </lineage>
</organism>
<dbReference type="SUPFAM" id="SSF53474">
    <property type="entry name" value="alpha/beta-Hydrolases"/>
    <property type="match status" value="1"/>
</dbReference>
<name>A0AAW4FNE7_9HYPH</name>
<dbReference type="NCBIfam" id="TIGR01840">
    <property type="entry name" value="esterase_phb"/>
    <property type="match status" value="1"/>
</dbReference>
<dbReference type="InterPro" id="IPR050955">
    <property type="entry name" value="Plant_Biomass_Hydrol_Est"/>
</dbReference>
<reference evidence="3 4" key="1">
    <citation type="submission" date="2020-01" db="EMBL/GenBank/DDBJ databases">
        <title>Draft genome assembly of Ensifer adhaerens T173.</title>
        <authorList>
            <person name="Craig J.E."/>
            <person name="Stinchcombe J.R."/>
        </authorList>
    </citation>
    <scope>NUCLEOTIDE SEQUENCE [LARGE SCALE GENOMIC DNA]</scope>
    <source>
        <strain evidence="3 4">T173</strain>
    </source>
</reference>
<protein>
    <submittedName>
        <fullName evidence="3">PHB depolymerase family esterase</fullName>
    </submittedName>
</protein>
<dbReference type="Pfam" id="PF10503">
    <property type="entry name" value="Esterase_PHB"/>
    <property type="match status" value="1"/>
</dbReference>
<dbReference type="PANTHER" id="PTHR43037:SF1">
    <property type="entry name" value="BLL1128 PROTEIN"/>
    <property type="match status" value="1"/>
</dbReference>
<dbReference type="InterPro" id="IPR029058">
    <property type="entry name" value="AB_hydrolase_fold"/>
</dbReference>
<evidence type="ECO:0000313" key="4">
    <source>
        <dbReference type="Proteomes" id="UP000744980"/>
    </source>
</evidence>
<evidence type="ECO:0000256" key="2">
    <source>
        <dbReference type="ARBA" id="ARBA00022801"/>
    </source>
</evidence>
<dbReference type="Proteomes" id="UP000744980">
    <property type="component" value="Unassembled WGS sequence"/>
</dbReference>
<keyword evidence="2" id="KW-0378">Hydrolase</keyword>
<comment type="caution">
    <text evidence="3">The sequence shown here is derived from an EMBL/GenBank/DDBJ whole genome shotgun (WGS) entry which is preliminary data.</text>
</comment>
<accession>A0AAW4FNE7</accession>